<evidence type="ECO:0000313" key="2">
    <source>
        <dbReference type="Proteomes" id="UP000309061"/>
    </source>
</evidence>
<evidence type="ECO:0008006" key="3">
    <source>
        <dbReference type="Google" id="ProtNLM"/>
    </source>
</evidence>
<accession>A0A6B8KDP7</accession>
<gene>
    <name evidence="1" type="ORF">H2LOC_002675</name>
</gene>
<dbReference type="InterPro" id="IPR021333">
    <property type="entry name" value="DUF2946"/>
</dbReference>
<organism evidence="1 2">
    <name type="scientific">Methylocystis heyeri</name>
    <dbReference type="NCBI Taxonomy" id="391905"/>
    <lineage>
        <taxon>Bacteria</taxon>
        <taxon>Pseudomonadati</taxon>
        <taxon>Pseudomonadota</taxon>
        <taxon>Alphaproteobacteria</taxon>
        <taxon>Hyphomicrobiales</taxon>
        <taxon>Methylocystaceae</taxon>
        <taxon>Methylocystis</taxon>
    </lineage>
</organism>
<dbReference type="Pfam" id="PF11162">
    <property type="entry name" value="DUF2946"/>
    <property type="match status" value="1"/>
</dbReference>
<dbReference type="Proteomes" id="UP000309061">
    <property type="component" value="Chromosome"/>
</dbReference>
<reference evidence="1 2" key="1">
    <citation type="submission" date="2019-11" db="EMBL/GenBank/DDBJ databases">
        <title>The genome sequence of Methylocystis heyeri.</title>
        <authorList>
            <person name="Oshkin I.Y."/>
            <person name="Miroshnikov K."/>
            <person name="Dedysh S.N."/>
        </authorList>
    </citation>
    <scope>NUCLEOTIDE SEQUENCE [LARGE SCALE GENOMIC DNA]</scope>
    <source>
        <strain evidence="1 2">H2</strain>
    </source>
</reference>
<dbReference type="RefSeq" id="WP_136494974.1">
    <property type="nucleotide sequence ID" value="NZ_CP046052.1"/>
</dbReference>
<sequence length="139" mass="14137">MPKVWGTKTGSARAALATVAICLLVLKALVLAPLQSGSAAQHWGLGAPASLLAVDCAATGAPGDGKVPAPTSHHHDACAFCLVRHHAAAFGAAISPAALVFIVPHAPPTTLGRPALSDSRTPSRVWFEARSPRGPPIFS</sequence>
<proteinExistence type="predicted"/>
<name>A0A6B8KDP7_9HYPH</name>
<dbReference type="AlphaFoldDB" id="A0A6B8KDP7"/>
<protein>
    <recommendedName>
        <fullName evidence="3">DUF2946 domain-containing protein</fullName>
    </recommendedName>
</protein>
<dbReference type="KEGG" id="mhey:H2LOC_002675"/>
<keyword evidence="2" id="KW-1185">Reference proteome</keyword>
<evidence type="ECO:0000313" key="1">
    <source>
        <dbReference type="EMBL" id="QGM44678.1"/>
    </source>
</evidence>
<dbReference type="EMBL" id="CP046052">
    <property type="protein sequence ID" value="QGM44678.1"/>
    <property type="molecule type" value="Genomic_DNA"/>
</dbReference>